<organism evidence="2 3">
    <name type="scientific">Microbacterium panaciterrae</name>
    <dbReference type="NCBI Taxonomy" id="985759"/>
    <lineage>
        <taxon>Bacteria</taxon>
        <taxon>Bacillati</taxon>
        <taxon>Actinomycetota</taxon>
        <taxon>Actinomycetes</taxon>
        <taxon>Micrococcales</taxon>
        <taxon>Microbacteriaceae</taxon>
        <taxon>Microbacterium</taxon>
    </lineage>
</organism>
<dbReference type="EMBL" id="BAABGP010000014">
    <property type="protein sequence ID" value="GAA4485875.1"/>
    <property type="molecule type" value="Genomic_DNA"/>
</dbReference>
<evidence type="ECO:0000313" key="3">
    <source>
        <dbReference type="Proteomes" id="UP001500731"/>
    </source>
</evidence>
<sequence length="293" mass="32224">MAPLIPNLFTVHHSKEIEELTLVTRGARRAITLFLEGPLKTWAFRGLRGVIGVTNEITKYESRRFPRASVAATYPNGIDVDKIDVADEPAADAPTVHAVFVSTVFYAWQGLDRLLDSLAEIEATTGPPPVVVHLIGELEPSDRALAHQLSARGLVQIHGVLDRESVHQVFSQSQVAIASLALDRKDLREASTLKVREYLASGLPVYSTHVDAGLPQGFPFYYCDDNGFNFARMVDFLAEMPDRGRMTVREAARPHIDKLAIMRSLVAQLGTLNSSAAPKERRGTADARRRGSS</sequence>
<accession>A0ABP8PDI8</accession>
<evidence type="ECO:0000256" key="1">
    <source>
        <dbReference type="SAM" id="MobiDB-lite"/>
    </source>
</evidence>
<name>A0ABP8PDI8_9MICO</name>
<feature type="region of interest" description="Disordered" evidence="1">
    <location>
        <begin position="273"/>
        <end position="293"/>
    </location>
</feature>
<evidence type="ECO:0000313" key="2">
    <source>
        <dbReference type="EMBL" id="GAA4485875.1"/>
    </source>
</evidence>
<dbReference type="SUPFAM" id="SSF53756">
    <property type="entry name" value="UDP-Glycosyltransferase/glycogen phosphorylase"/>
    <property type="match status" value="1"/>
</dbReference>
<keyword evidence="3" id="KW-1185">Reference proteome</keyword>
<gene>
    <name evidence="2" type="ORF">GCM10023171_20880</name>
</gene>
<feature type="compositionally biased region" description="Basic and acidic residues" evidence="1">
    <location>
        <begin position="278"/>
        <end position="293"/>
    </location>
</feature>
<protein>
    <recommendedName>
        <fullName evidence="4">Glycosyltransferase</fullName>
    </recommendedName>
</protein>
<reference evidence="3" key="1">
    <citation type="journal article" date="2019" name="Int. J. Syst. Evol. Microbiol.">
        <title>The Global Catalogue of Microorganisms (GCM) 10K type strain sequencing project: providing services to taxonomists for standard genome sequencing and annotation.</title>
        <authorList>
            <consortium name="The Broad Institute Genomics Platform"/>
            <consortium name="The Broad Institute Genome Sequencing Center for Infectious Disease"/>
            <person name="Wu L."/>
            <person name="Ma J."/>
        </authorList>
    </citation>
    <scope>NUCLEOTIDE SEQUENCE [LARGE SCALE GENOMIC DNA]</scope>
    <source>
        <strain evidence="3">JCM 17839</strain>
    </source>
</reference>
<dbReference type="Pfam" id="PF13692">
    <property type="entry name" value="Glyco_trans_1_4"/>
    <property type="match status" value="1"/>
</dbReference>
<comment type="caution">
    <text evidence="2">The sequence shown here is derived from an EMBL/GenBank/DDBJ whole genome shotgun (WGS) entry which is preliminary data.</text>
</comment>
<dbReference type="Gene3D" id="3.40.50.2000">
    <property type="entry name" value="Glycogen Phosphorylase B"/>
    <property type="match status" value="1"/>
</dbReference>
<evidence type="ECO:0008006" key="4">
    <source>
        <dbReference type="Google" id="ProtNLM"/>
    </source>
</evidence>
<proteinExistence type="predicted"/>
<dbReference type="Proteomes" id="UP001500731">
    <property type="component" value="Unassembled WGS sequence"/>
</dbReference>